<gene>
    <name evidence="4" type="ORF">CALMAC_LOCUS9746</name>
</gene>
<evidence type="ECO:0000256" key="2">
    <source>
        <dbReference type="PROSITE-ProRule" id="PRU00984"/>
    </source>
</evidence>
<dbReference type="OrthoDB" id="47328at2759"/>
<reference evidence="4 5" key="1">
    <citation type="submission" date="2019-01" db="EMBL/GenBank/DDBJ databases">
        <authorList>
            <person name="Sayadi A."/>
        </authorList>
    </citation>
    <scope>NUCLEOTIDE SEQUENCE [LARGE SCALE GENOMIC DNA]</scope>
</reference>
<dbReference type="Proteomes" id="UP000410492">
    <property type="component" value="Unassembled WGS sequence"/>
</dbReference>
<dbReference type="InterPro" id="IPR026791">
    <property type="entry name" value="DOCK"/>
</dbReference>
<dbReference type="EMBL" id="CAACVG010008047">
    <property type="protein sequence ID" value="VEN48217.1"/>
    <property type="molecule type" value="Genomic_DNA"/>
</dbReference>
<dbReference type="InterPro" id="IPR027357">
    <property type="entry name" value="DOCKER_dom"/>
</dbReference>
<evidence type="ECO:0000313" key="5">
    <source>
        <dbReference type="Proteomes" id="UP000410492"/>
    </source>
</evidence>
<comment type="similarity">
    <text evidence="2">Belongs to the DOCK family.</text>
</comment>
<dbReference type="InterPro" id="IPR046773">
    <property type="entry name" value="DOCKER_Lobe_C"/>
</dbReference>
<dbReference type="GO" id="GO:0005085">
    <property type="term" value="F:guanyl-nucleotide exchange factor activity"/>
    <property type="evidence" value="ECO:0007669"/>
    <property type="project" value="UniProtKB-KW"/>
</dbReference>
<proteinExistence type="inferred from homology"/>
<dbReference type="InterPro" id="IPR043162">
    <property type="entry name" value="DOCK_C_lobe_C"/>
</dbReference>
<protein>
    <recommendedName>
        <fullName evidence="3">DOCKER domain-containing protein</fullName>
    </recommendedName>
</protein>
<accession>A0A653CK34</accession>
<dbReference type="Pfam" id="PF20421">
    <property type="entry name" value="DHR-2_Lobe_C"/>
    <property type="match status" value="1"/>
</dbReference>
<dbReference type="InterPro" id="IPR043161">
    <property type="entry name" value="DOCK_C_lobe_A"/>
</dbReference>
<evidence type="ECO:0000259" key="3">
    <source>
        <dbReference type="PROSITE" id="PS51651"/>
    </source>
</evidence>
<dbReference type="Gene3D" id="1.25.40.410">
    <property type="match status" value="1"/>
</dbReference>
<dbReference type="PROSITE" id="PS51651">
    <property type="entry name" value="DOCKER"/>
    <property type="match status" value="1"/>
</dbReference>
<dbReference type="InterPro" id="IPR046769">
    <property type="entry name" value="DOCKER_Lobe_A"/>
</dbReference>
<name>A0A653CK34_CALMS</name>
<feature type="domain" description="DOCKER" evidence="3">
    <location>
        <begin position="402"/>
        <end position="831"/>
    </location>
</feature>
<dbReference type="Gene3D" id="1.20.58.740">
    <property type="match status" value="1"/>
</dbReference>
<dbReference type="CDD" id="cd11694">
    <property type="entry name" value="DHR2_DOCK_D"/>
    <property type="match status" value="1"/>
</dbReference>
<dbReference type="PANTHER" id="PTHR23317">
    <property type="entry name" value="DEDICATOR OF CYTOKINESIS DOCK"/>
    <property type="match status" value="1"/>
</dbReference>
<keyword evidence="1" id="KW-0344">Guanine-nucleotide releasing factor</keyword>
<dbReference type="InterPro" id="IPR046770">
    <property type="entry name" value="DOCKER_Lobe_B"/>
</dbReference>
<dbReference type="GO" id="GO:0007264">
    <property type="term" value="P:small GTPase-mediated signal transduction"/>
    <property type="evidence" value="ECO:0007669"/>
    <property type="project" value="InterPro"/>
</dbReference>
<evidence type="ECO:0000256" key="1">
    <source>
        <dbReference type="ARBA" id="ARBA00022658"/>
    </source>
</evidence>
<dbReference type="Pfam" id="PF20422">
    <property type="entry name" value="DHR-2_Lobe_B"/>
    <property type="match status" value="1"/>
</dbReference>
<keyword evidence="5" id="KW-1185">Reference proteome</keyword>
<sequence length="860" mass="98522">MLTLHDRIHISALVNGNSMSIDSDISAISGDAQSTISQDTTIVKEDGLKNGEVKTHTRTTSHIQRYDKLQQQEAKDILLAFLFVVKYISEEQLIMWWQHYNESDVLNFFLVLEMCLHCFKYSGKRNVSVVRTGEGDSSKVKSKKAHTLPARMNPSEINHEPTSTLVIHTTRENLVASENEVHKKQQAILEQHLAKEVGLITLDCMGLYCMHFRKNLLNSDGENDIMKKMFDLYLTFIQIGQSENLFKHVFAALRAFINNYSVVLFQGNAVLCGRLCYELLKCCNSRLPSIRQESCAILYLLMRSNFEFTNRKGLTRVHLQVIISVSQMLGNIVGLNNARFQESLSLINSYASSDKVMKGTGFPGEVKDLTKRVRTVLMATIQMKEHHHDPEMLVDLQHSLANSYASTPELRHTWLETMTRNHVRDGNFSEAACCQLHIAALMAEYLKLKNVQNWGAEAFEKISSNIPKDEKGLKLDVGVQDVQYTEYILLEQLESCAGILDKAERYEVIGELYKLIIPIYERKREYEMLQKCYQTLSQNYGKVVDVNKSGKRLLGRYYRIGFYGQAYFEEENGIEYIYKEPKVTSLSEISERLYKQYCDKFGQDVVKMVQDSVPVNQSELDQKLAYIQVTHVVPYFEKNELEDRLNDFEQNHDINCFMFETPFTRDGKVRGNPEEQWKRRTILTTSYSFPYVKKRIAVQSRSTIELAPIEVAIDEMRSRVGELEEAVFSRRPVDAKRLQLLLQGSVCVQVNAGPLAYAHAFLDPVLSGMYPDEKVEELKDVYREFLKICYSALQINGKLIASDQQEYQEVLRQNYKKLCSNLSSLFGEPLWPHDETGSFDRNSTGLFSAVIGASLNSSTA</sequence>
<dbReference type="AlphaFoldDB" id="A0A653CK34"/>
<dbReference type="Pfam" id="PF06920">
    <property type="entry name" value="DHR-2_Lobe_A"/>
    <property type="match status" value="1"/>
</dbReference>
<evidence type="ECO:0000313" key="4">
    <source>
        <dbReference type="EMBL" id="VEN48217.1"/>
    </source>
</evidence>
<organism evidence="4 5">
    <name type="scientific">Callosobruchus maculatus</name>
    <name type="common">Southern cowpea weevil</name>
    <name type="synonym">Pulse bruchid</name>
    <dbReference type="NCBI Taxonomy" id="64391"/>
    <lineage>
        <taxon>Eukaryota</taxon>
        <taxon>Metazoa</taxon>
        <taxon>Ecdysozoa</taxon>
        <taxon>Arthropoda</taxon>
        <taxon>Hexapoda</taxon>
        <taxon>Insecta</taxon>
        <taxon>Pterygota</taxon>
        <taxon>Neoptera</taxon>
        <taxon>Endopterygota</taxon>
        <taxon>Coleoptera</taxon>
        <taxon>Polyphaga</taxon>
        <taxon>Cucujiformia</taxon>
        <taxon>Chrysomeloidea</taxon>
        <taxon>Chrysomelidae</taxon>
        <taxon>Bruchinae</taxon>
        <taxon>Bruchini</taxon>
        <taxon>Callosobruchus</taxon>
    </lineage>
</organism>
<dbReference type="PANTHER" id="PTHR23317:SF26">
    <property type="entry name" value="ZIZIMIN, ISOFORM K"/>
    <property type="match status" value="1"/>
</dbReference>